<dbReference type="GO" id="GO:0005524">
    <property type="term" value="F:ATP binding"/>
    <property type="evidence" value="ECO:0007669"/>
    <property type="project" value="UniProtKB-UniRule"/>
</dbReference>
<accession>A0AAP6JH25</accession>
<feature type="binding site" evidence="2">
    <location>
        <position position="188"/>
    </location>
    <ligand>
        <name>ATP</name>
        <dbReference type="ChEBI" id="CHEBI:30616"/>
    </ligand>
</feature>
<comment type="caution">
    <text evidence="6">The sequence shown here is derived from an EMBL/GenBank/DDBJ whole genome shotgun (WGS) entry which is preliminary data.</text>
</comment>
<keyword evidence="1" id="KW-0808">Transferase</keyword>
<dbReference type="GO" id="GO:0070733">
    <property type="term" value="F:AMPylase activity"/>
    <property type="evidence" value="ECO:0007669"/>
    <property type="project" value="UniProtKB-UniRule"/>
</dbReference>
<dbReference type="SUPFAM" id="SSF140931">
    <property type="entry name" value="Fic-like"/>
    <property type="match status" value="1"/>
</dbReference>
<dbReference type="Gene3D" id="1.10.3290.10">
    <property type="entry name" value="Fido-like domain"/>
    <property type="match status" value="1"/>
</dbReference>
<evidence type="ECO:0000256" key="4">
    <source>
        <dbReference type="PIRSR" id="PIRSR640198-2"/>
    </source>
</evidence>
<evidence type="ECO:0000256" key="3">
    <source>
        <dbReference type="PIRSR" id="PIRSR640198-1"/>
    </source>
</evidence>
<feature type="binding site" evidence="2">
    <location>
        <begin position="193"/>
        <end position="199"/>
    </location>
    <ligand>
        <name>ATP</name>
        <dbReference type="ChEBI" id="CHEBI:30616"/>
    </ligand>
</feature>
<evidence type="ECO:0000259" key="5">
    <source>
        <dbReference type="PROSITE" id="PS51459"/>
    </source>
</evidence>
<reference evidence="6 7" key="1">
    <citation type="submission" date="2023-12" db="EMBL/GenBank/DDBJ databases">
        <title>Whole-genome sequencing of halo(alkali)philic microorganisms from hypersaline lakes.</title>
        <authorList>
            <person name="Sorokin D.Y."/>
            <person name="Merkel A.Y."/>
            <person name="Messina E."/>
            <person name="Yakimov M."/>
        </authorList>
    </citation>
    <scope>NUCLEOTIDE SEQUENCE [LARGE SCALE GENOMIC DNA]</scope>
    <source>
        <strain evidence="6 7">AB-CW1</strain>
    </source>
</reference>
<gene>
    <name evidence="6" type="ORF">VCB98_02110</name>
</gene>
<keyword evidence="1 2" id="KW-0547">Nucleotide-binding</keyword>
<evidence type="ECO:0000313" key="6">
    <source>
        <dbReference type="EMBL" id="MEA5444609.1"/>
    </source>
</evidence>
<dbReference type="EC" id="2.7.7.108" evidence="1"/>
<dbReference type="AlphaFoldDB" id="A0AAP6JH25"/>
<dbReference type="Pfam" id="PF02661">
    <property type="entry name" value="Fic"/>
    <property type="match status" value="1"/>
</dbReference>
<dbReference type="PIRSF" id="PIRSF038925">
    <property type="entry name" value="AMP-prot_trans"/>
    <property type="match status" value="1"/>
</dbReference>
<feature type="binding site" evidence="4">
    <location>
        <begin position="230"/>
        <end position="231"/>
    </location>
    <ligand>
        <name>ATP</name>
        <dbReference type="ChEBI" id="CHEBI:30616"/>
    </ligand>
</feature>
<feature type="binding site" evidence="4">
    <location>
        <begin position="192"/>
        <end position="199"/>
    </location>
    <ligand>
        <name>ATP</name>
        <dbReference type="ChEBI" id="CHEBI:30616"/>
    </ligand>
</feature>
<comment type="function">
    <text evidence="1">Adenylyltransferase that mediates the addition of adenosine 5'-monophosphate (AMP) to specific residues of target proteins.</text>
</comment>
<feature type="binding site" evidence="2">
    <location>
        <position position="230"/>
    </location>
    <ligand>
        <name>ATP</name>
        <dbReference type="ChEBI" id="CHEBI:30616"/>
    </ligand>
</feature>
<feature type="binding site" evidence="2">
    <location>
        <position position="63"/>
    </location>
    <ligand>
        <name>ATP</name>
        <dbReference type="ChEBI" id="CHEBI:30616"/>
    </ligand>
</feature>
<name>A0AAP6JH25_9GAMM</name>
<dbReference type="InterPro" id="IPR036388">
    <property type="entry name" value="WH-like_DNA-bd_sf"/>
</dbReference>
<dbReference type="InterPro" id="IPR026287">
    <property type="entry name" value="SoFic-like"/>
</dbReference>
<evidence type="ECO:0000256" key="1">
    <source>
        <dbReference type="PIRNR" id="PIRNR038925"/>
    </source>
</evidence>
<comment type="catalytic activity">
    <reaction evidence="1">
        <text>L-threonyl-[protein] + ATP = 3-O-(5'-adenylyl)-L-threonyl-[protein] + diphosphate</text>
        <dbReference type="Rhea" id="RHEA:54292"/>
        <dbReference type="Rhea" id="RHEA-COMP:11060"/>
        <dbReference type="Rhea" id="RHEA-COMP:13847"/>
        <dbReference type="ChEBI" id="CHEBI:30013"/>
        <dbReference type="ChEBI" id="CHEBI:30616"/>
        <dbReference type="ChEBI" id="CHEBI:33019"/>
        <dbReference type="ChEBI" id="CHEBI:138113"/>
        <dbReference type="EC" id="2.7.7.108"/>
    </reaction>
</comment>
<dbReference type="GO" id="GO:0042803">
    <property type="term" value="F:protein homodimerization activity"/>
    <property type="evidence" value="ECO:0007669"/>
    <property type="project" value="UniProtKB-UniRule"/>
</dbReference>
<dbReference type="Pfam" id="PF21248">
    <property type="entry name" value="SoFic-like_C"/>
    <property type="match status" value="1"/>
</dbReference>
<dbReference type="InterPro" id="IPR003812">
    <property type="entry name" value="Fido"/>
</dbReference>
<dbReference type="PROSITE" id="PS51459">
    <property type="entry name" value="FIDO"/>
    <property type="match status" value="1"/>
</dbReference>
<keyword evidence="7" id="KW-1185">Reference proteome</keyword>
<comment type="subunit">
    <text evidence="1">Homodimer.</text>
</comment>
<organism evidence="6 7">
    <name type="scientific">Natronospira elongata</name>
    <dbReference type="NCBI Taxonomy" id="3110268"/>
    <lineage>
        <taxon>Bacteria</taxon>
        <taxon>Pseudomonadati</taxon>
        <taxon>Pseudomonadota</taxon>
        <taxon>Gammaproteobacteria</taxon>
        <taxon>Natronospirales</taxon>
        <taxon>Natronospiraceae</taxon>
        <taxon>Natronospira</taxon>
    </lineage>
</organism>
<comment type="catalytic activity">
    <reaction evidence="1">
        <text>L-tyrosyl-[protein] + ATP = O-(5'-adenylyl)-L-tyrosyl-[protein] + diphosphate</text>
        <dbReference type="Rhea" id="RHEA:54288"/>
        <dbReference type="Rhea" id="RHEA-COMP:10136"/>
        <dbReference type="Rhea" id="RHEA-COMP:13846"/>
        <dbReference type="ChEBI" id="CHEBI:30616"/>
        <dbReference type="ChEBI" id="CHEBI:33019"/>
        <dbReference type="ChEBI" id="CHEBI:46858"/>
        <dbReference type="ChEBI" id="CHEBI:83624"/>
        <dbReference type="EC" id="2.7.7.108"/>
    </reaction>
</comment>
<dbReference type="GO" id="GO:0000287">
    <property type="term" value="F:magnesium ion binding"/>
    <property type="evidence" value="ECO:0007669"/>
    <property type="project" value="UniProtKB-UniRule"/>
</dbReference>
<dbReference type="PANTHER" id="PTHR13504:SF35">
    <property type="entry name" value="PROTEIN ADENYLYLTRANSFERASE SOFIC"/>
    <property type="match status" value="1"/>
</dbReference>
<dbReference type="EMBL" id="JAYGII010000002">
    <property type="protein sequence ID" value="MEA5444609.1"/>
    <property type="molecule type" value="Genomic_DNA"/>
</dbReference>
<keyword evidence="1 2" id="KW-0067">ATP-binding</keyword>
<evidence type="ECO:0000313" key="7">
    <source>
        <dbReference type="Proteomes" id="UP001302316"/>
    </source>
</evidence>
<dbReference type="InterPro" id="IPR036597">
    <property type="entry name" value="Fido-like_dom_sf"/>
</dbReference>
<evidence type="ECO:0000256" key="2">
    <source>
        <dbReference type="PIRSR" id="PIRSR038925-1"/>
    </source>
</evidence>
<protein>
    <recommendedName>
        <fullName evidence="1">Protein adenylyltransferase</fullName>
        <ecNumber evidence="1">2.7.7.108</ecNumber>
    </recommendedName>
    <alternativeName>
        <fullName evidence="1">AMPylator</fullName>
    </alternativeName>
</protein>
<dbReference type="InterPro" id="IPR025758">
    <property type="entry name" value="Fic/DOC_N"/>
</dbReference>
<dbReference type="InterPro" id="IPR048770">
    <property type="entry name" value="SoFic-like_C"/>
</dbReference>
<sequence length="361" mass="41045">MALEIEQHFPPVDALETPTVLRALVAAHRSLAELKGVARTIPNEGLLVSTLSLQEAQSSSEIENIITTQDALYRYQLQPSSVDPSSKEVARYADGLDVGFRAVRDTGLLTLNTILEVQAVLEGNDAGFRRTPGTVLKHEQTGEVVYQPPSPYRVPDLMADLERYLHADGPEDPLVRMAVAHHQFETIHPFYDGNGRTGRIINILFLVREGLLDTPILYLSRYINQTKPDYYAELQKVRETGEWDSWLLYLLRGIDVTARHTTGLVEAIGQLLQQHKHFIRDHYKFYSQDLINNIFRHPYTKVAFVEQDLAVSRATATRYLDALAEGGVLDKHRLGRENYYVNRELVRLLFDLPPMDIQQTQ</sequence>
<keyword evidence="1" id="KW-0548">Nucleotidyltransferase</keyword>
<dbReference type="PANTHER" id="PTHR13504">
    <property type="entry name" value="FIDO DOMAIN-CONTAINING PROTEIN DDB_G0283145"/>
    <property type="match status" value="1"/>
</dbReference>
<dbReference type="RefSeq" id="WP_346049984.1">
    <property type="nucleotide sequence ID" value="NZ_JAYGII010000002.1"/>
</dbReference>
<dbReference type="Proteomes" id="UP001302316">
    <property type="component" value="Unassembled WGS sequence"/>
</dbReference>
<feature type="active site" evidence="3">
    <location>
        <position position="188"/>
    </location>
</feature>
<feature type="domain" description="Fido" evidence="5">
    <location>
        <begin position="109"/>
        <end position="252"/>
    </location>
</feature>
<dbReference type="InterPro" id="IPR040198">
    <property type="entry name" value="Fido_containing"/>
</dbReference>
<proteinExistence type="predicted"/>
<dbReference type="Pfam" id="PF13784">
    <property type="entry name" value="Fic_N"/>
    <property type="match status" value="1"/>
</dbReference>
<dbReference type="Gene3D" id="1.10.10.10">
    <property type="entry name" value="Winged helix-like DNA-binding domain superfamily/Winged helix DNA-binding domain"/>
    <property type="match status" value="1"/>
</dbReference>